<organism evidence="8 9">
    <name type="scientific">Actinomortierella ambigua</name>
    <dbReference type="NCBI Taxonomy" id="1343610"/>
    <lineage>
        <taxon>Eukaryota</taxon>
        <taxon>Fungi</taxon>
        <taxon>Fungi incertae sedis</taxon>
        <taxon>Mucoromycota</taxon>
        <taxon>Mortierellomycotina</taxon>
        <taxon>Mortierellomycetes</taxon>
        <taxon>Mortierellales</taxon>
        <taxon>Mortierellaceae</taxon>
        <taxon>Actinomortierella</taxon>
    </lineage>
</organism>
<dbReference type="AlphaFoldDB" id="A0A9P6QF10"/>
<reference evidence="8" key="1">
    <citation type="journal article" date="2020" name="Fungal Divers.">
        <title>Resolving the Mortierellaceae phylogeny through synthesis of multi-gene phylogenetics and phylogenomics.</title>
        <authorList>
            <person name="Vandepol N."/>
            <person name="Liber J."/>
            <person name="Desiro A."/>
            <person name="Na H."/>
            <person name="Kennedy M."/>
            <person name="Barry K."/>
            <person name="Grigoriev I.V."/>
            <person name="Miller A.N."/>
            <person name="O'Donnell K."/>
            <person name="Stajich J.E."/>
            <person name="Bonito G."/>
        </authorList>
    </citation>
    <scope>NUCLEOTIDE SEQUENCE</scope>
    <source>
        <strain evidence="8">BC1065</strain>
    </source>
</reference>
<keyword evidence="4 7" id="KW-0206">Cytoskeleton</keyword>
<dbReference type="PANTHER" id="PTHR12644">
    <property type="entry name" value="ARP2/3 COMPLEX 16 KD SUBUNIT P16-ARC"/>
    <property type="match status" value="1"/>
</dbReference>
<evidence type="ECO:0000313" key="8">
    <source>
        <dbReference type="EMBL" id="KAG0264816.1"/>
    </source>
</evidence>
<dbReference type="FunFam" id="1.25.40.190:FF:000003">
    <property type="entry name" value="Actin-related protein 2/3 complex subunit 5"/>
    <property type="match status" value="1"/>
</dbReference>
<dbReference type="PIRSF" id="PIRSF039096">
    <property type="entry name" value="p16-ARC"/>
    <property type="match status" value="1"/>
</dbReference>
<dbReference type="InterPro" id="IPR036743">
    <property type="entry name" value="ARPC5_sf"/>
</dbReference>
<proteinExistence type="inferred from homology"/>
<evidence type="ECO:0000256" key="1">
    <source>
        <dbReference type="ARBA" id="ARBA00004245"/>
    </source>
</evidence>
<keyword evidence="3" id="KW-0963">Cytoplasm</keyword>
<name>A0A9P6QF10_9FUNG</name>
<dbReference type="Gene3D" id="1.25.40.190">
    <property type="entry name" value="Actin-related protein 2/3 complex subunit 5"/>
    <property type="match status" value="1"/>
</dbReference>
<comment type="caution">
    <text evidence="8">The sequence shown here is derived from an EMBL/GenBank/DDBJ whole genome shotgun (WGS) entry which is preliminary data.</text>
</comment>
<evidence type="ECO:0000256" key="4">
    <source>
        <dbReference type="ARBA" id="ARBA00023212"/>
    </source>
</evidence>
<dbReference type="SUPFAM" id="SSF69103">
    <property type="entry name" value="Arp2/3 complex 16 kDa subunit ARPC5"/>
    <property type="match status" value="1"/>
</dbReference>
<dbReference type="GO" id="GO:0044396">
    <property type="term" value="P:actin cortical patch organization"/>
    <property type="evidence" value="ECO:0007669"/>
    <property type="project" value="UniProtKB-ARBA"/>
</dbReference>
<keyword evidence="9" id="KW-1185">Reference proteome</keyword>
<evidence type="ECO:0000256" key="7">
    <source>
        <dbReference type="RuleBase" id="RU004301"/>
    </source>
</evidence>
<evidence type="ECO:0000256" key="2">
    <source>
        <dbReference type="ARBA" id="ARBA00006084"/>
    </source>
</evidence>
<dbReference type="GO" id="GO:0005885">
    <property type="term" value="C:Arp2/3 protein complex"/>
    <property type="evidence" value="ECO:0007669"/>
    <property type="project" value="InterPro"/>
</dbReference>
<evidence type="ECO:0000256" key="3">
    <source>
        <dbReference type="ARBA" id="ARBA00022490"/>
    </source>
</evidence>
<dbReference type="Proteomes" id="UP000807716">
    <property type="component" value="Unassembled WGS sequence"/>
</dbReference>
<comment type="similarity">
    <text evidence="2 7">Belongs to the ARPC5 family.</text>
</comment>
<protein>
    <recommendedName>
        <fullName evidence="5 7">Actin-related protein 2/3 complex subunit 5</fullName>
    </recommendedName>
</protein>
<dbReference type="InterPro" id="IPR006789">
    <property type="entry name" value="ARPC5"/>
</dbReference>
<sequence>MSKPNFRKIDIDALEEDAFSLEELEQEIGETRPRHEVEALVGSRAQEVRSLLQRGNIGAALAKSLEDPPYGRDFDAAKERNTQTVMDVLNSTKSSDVPQLVKELNPVDQDVLMKYLYKGMASPEQYNSGVLLAWYEKLFEVAGQGCIVRVITDRRTV</sequence>
<dbReference type="EMBL" id="JAAAJB010000130">
    <property type="protein sequence ID" value="KAG0264816.1"/>
    <property type="molecule type" value="Genomic_DNA"/>
</dbReference>
<evidence type="ECO:0000256" key="6">
    <source>
        <dbReference type="ARBA" id="ARBA00060329"/>
    </source>
</evidence>
<comment type="subcellular location">
    <subcellularLocation>
        <location evidence="1">Cytoplasm</location>
        <location evidence="1">Cytoskeleton</location>
    </subcellularLocation>
</comment>
<comment type="function">
    <text evidence="6">Functions as a component of the Arp2/3 complex which is involved in regulation of actin polymerization and together with an activating nucleation-promoting factor (NPF) mediates the formation of branched actin networks.</text>
</comment>
<evidence type="ECO:0000256" key="5">
    <source>
        <dbReference type="ARBA" id="ARBA00040214"/>
    </source>
</evidence>
<gene>
    <name evidence="8" type="ORF">DFQ27_001014</name>
</gene>
<dbReference type="GO" id="GO:0030833">
    <property type="term" value="P:regulation of actin filament polymerization"/>
    <property type="evidence" value="ECO:0007669"/>
    <property type="project" value="InterPro"/>
</dbReference>
<dbReference type="Pfam" id="PF04699">
    <property type="entry name" value="P16-Arc"/>
    <property type="match status" value="1"/>
</dbReference>
<dbReference type="GO" id="GO:0034314">
    <property type="term" value="P:Arp2/3 complex-mediated actin nucleation"/>
    <property type="evidence" value="ECO:0007669"/>
    <property type="project" value="InterPro"/>
</dbReference>
<comment type="function">
    <text evidence="7">Functions as component of the Arp2/3 complex which is involved in regulation of actin polymerization and together with an activating nucleation-promoting factor (NPF) mediates the formation of branched actin networks. Arp2/3 complex plays a critical role in the control of cell morphogenesis via the modulation of cell polarity development.</text>
</comment>
<evidence type="ECO:0000313" key="9">
    <source>
        <dbReference type="Proteomes" id="UP000807716"/>
    </source>
</evidence>
<accession>A0A9P6QF10</accession>
<dbReference type="OrthoDB" id="429520at2759"/>